<keyword evidence="2" id="KW-0547">Nucleotide-binding</keyword>
<gene>
    <name evidence="2" type="primary">LOC103709670</name>
</gene>
<reference evidence="2" key="2">
    <citation type="submission" date="2025-08" db="UniProtKB">
        <authorList>
            <consortium name="RefSeq"/>
        </authorList>
    </citation>
    <scope>IDENTIFICATION</scope>
    <source>
        <tissue evidence="2">Young leaves</tissue>
    </source>
</reference>
<dbReference type="SUPFAM" id="SSF52540">
    <property type="entry name" value="P-loop containing nucleoside triphosphate hydrolases"/>
    <property type="match status" value="1"/>
</dbReference>
<evidence type="ECO:0000313" key="1">
    <source>
        <dbReference type="Proteomes" id="UP000228380"/>
    </source>
</evidence>
<dbReference type="GO" id="GO:0004386">
    <property type="term" value="F:helicase activity"/>
    <property type="evidence" value="ECO:0007669"/>
    <property type="project" value="UniProtKB-KW"/>
</dbReference>
<reference evidence="1" key="1">
    <citation type="journal article" date="2019" name="Nat. Commun.">
        <title>Genome-wide association mapping of date palm fruit traits.</title>
        <authorList>
            <person name="Hazzouri K.M."/>
            <person name="Gros-Balthazard M."/>
            <person name="Flowers J.M."/>
            <person name="Copetti D."/>
            <person name="Lemansour A."/>
            <person name="Lebrun M."/>
            <person name="Masmoudi K."/>
            <person name="Ferrand S."/>
            <person name="Dhar M.I."/>
            <person name="Fresquez Z.A."/>
            <person name="Rosas U."/>
            <person name="Zhang J."/>
            <person name="Talag J."/>
            <person name="Lee S."/>
            <person name="Kudrna D."/>
            <person name="Powell R.F."/>
            <person name="Leitch I.J."/>
            <person name="Krueger R.R."/>
            <person name="Wing R.A."/>
            <person name="Amiri K.M.A."/>
            <person name="Purugganan M.D."/>
        </authorList>
    </citation>
    <scope>NUCLEOTIDE SEQUENCE [LARGE SCALE GENOMIC DNA]</scope>
    <source>
        <strain evidence="1">cv. Khalas</strain>
    </source>
</reference>
<keyword evidence="2" id="KW-0378">Hydrolase</keyword>
<keyword evidence="1" id="KW-1185">Reference proteome</keyword>
<dbReference type="RefSeq" id="XP_038988831.1">
    <property type="nucleotide sequence ID" value="XM_039132903.1"/>
</dbReference>
<dbReference type="AlphaFoldDB" id="A0A8B9APY6"/>
<keyword evidence="2" id="KW-0067">ATP-binding</keyword>
<dbReference type="GeneID" id="103709670"/>
<name>A0A8B9APY6_PHODC</name>
<dbReference type="Proteomes" id="UP000228380">
    <property type="component" value="Chromosome 13"/>
</dbReference>
<dbReference type="Gene3D" id="3.40.50.300">
    <property type="entry name" value="P-loop containing nucleotide triphosphate hydrolases"/>
    <property type="match status" value="1"/>
</dbReference>
<proteinExistence type="predicted"/>
<accession>A0A8B9APY6</accession>
<sequence>MYSEILENRKTIPVWEQKGEFLQALQANQTLILVGESGSGKTTQVKILFHLLDGKIFRDKWLDNITILILVALICLLSSCSGDGCNSW</sequence>
<keyword evidence="2" id="KW-0347">Helicase</keyword>
<dbReference type="InterPro" id="IPR027417">
    <property type="entry name" value="P-loop_NTPase"/>
</dbReference>
<organism evidence="1 2">
    <name type="scientific">Phoenix dactylifera</name>
    <name type="common">Date palm</name>
    <dbReference type="NCBI Taxonomy" id="42345"/>
    <lineage>
        <taxon>Eukaryota</taxon>
        <taxon>Viridiplantae</taxon>
        <taxon>Streptophyta</taxon>
        <taxon>Embryophyta</taxon>
        <taxon>Tracheophyta</taxon>
        <taxon>Spermatophyta</taxon>
        <taxon>Magnoliopsida</taxon>
        <taxon>Liliopsida</taxon>
        <taxon>Arecaceae</taxon>
        <taxon>Coryphoideae</taxon>
        <taxon>Phoeniceae</taxon>
        <taxon>Phoenix</taxon>
    </lineage>
</organism>
<evidence type="ECO:0000313" key="2">
    <source>
        <dbReference type="RefSeq" id="XP_038988831.1"/>
    </source>
</evidence>
<dbReference type="OrthoDB" id="1743425at2759"/>
<protein>
    <submittedName>
        <fullName evidence="2">Probable pre-mRNA-splicing factor ATP-dependent RNA helicase DEAH2 isoform X1</fullName>
    </submittedName>
</protein>